<name>A0ABR2Z6N2_9AGAR</name>
<evidence type="ECO:0000313" key="2">
    <source>
        <dbReference type="Proteomes" id="UP001437256"/>
    </source>
</evidence>
<feature type="non-terminal residue" evidence="1">
    <location>
        <position position="1"/>
    </location>
</feature>
<sequence length="104" mass="12257">ENDKKFSKRVVFTTFNNKIEEVRDLGFILYYIIYPIGFDTVWRVKRLIWALEAAARRTTDEELRVRMPQKHAGHFGAQGRFRRGASAEGLQAGLHRFEKTQWVD</sequence>
<evidence type="ECO:0000313" key="1">
    <source>
        <dbReference type="EMBL" id="KAL0056506.1"/>
    </source>
</evidence>
<accession>A0ABR2Z6N2</accession>
<organism evidence="1 2">
    <name type="scientific">Marasmius tenuissimus</name>
    <dbReference type="NCBI Taxonomy" id="585030"/>
    <lineage>
        <taxon>Eukaryota</taxon>
        <taxon>Fungi</taxon>
        <taxon>Dikarya</taxon>
        <taxon>Basidiomycota</taxon>
        <taxon>Agaricomycotina</taxon>
        <taxon>Agaricomycetes</taxon>
        <taxon>Agaricomycetidae</taxon>
        <taxon>Agaricales</taxon>
        <taxon>Marasmiineae</taxon>
        <taxon>Marasmiaceae</taxon>
        <taxon>Marasmius</taxon>
    </lineage>
</organism>
<proteinExistence type="predicted"/>
<comment type="caution">
    <text evidence="1">The sequence shown here is derived from an EMBL/GenBank/DDBJ whole genome shotgun (WGS) entry which is preliminary data.</text>
</comment>
<reference evidence="1 2" key="1">
    <citation type="submission" date="2024-05" db="EMBL/GenBank/DDBJ databases">
        <title>A draft genome resource for the thread blight pathogen Marasmius tenuissimus strain MS-2.</title>
        <authorList>
            <person name="Yulfo-Soto G.E."/>
            <person name="Baruah I.K."/>
            <person name="Amoako-Attah I."/>
            <person name="Bukari Y."/>
            <person name="Meinhardt L.W."/>
            <person name="Bailey B.A."/>
            <person name="Cohen S.P."/>
        </authorList>
    </citation>
    <scope>NUCLEOTIDE SEQUENCE [LARGE SCALE GENOMIC DNA]</scope>
    <source>
        <strain evidence="1 2">MS-2</strain>
    </source>
</reference>
<protein>
    <submittedName>
        <fullName evidence="1">Uncharacterized protein</fullName>
    </submittedName>
</protein>
<keyword evidence="2" id="KW-1185">Reference proteome</keyword>
<dbReference type="Proteomes" id="UP001437256">
    <property type="component" value="Unassembled WGS sequence"/>
</dbReference>
<gene>
    <name evidence="1" type="ORF">AAF712_016890</name>
</gene>
<dbReference type="EMBL" id="JBBXMP010001662">
    <property type="protein sequence ID" value="KAL0056506.1"/>
    <property type="molecule type" value="Genomic_DNA"/>
</dbReference>